<organism evidence="1 2">
    <name type="scientific">Panagrolaimus sp. JU765</name>
    <dbReference type="NCBI Taxonomy" id="591449"/>
    <lineage>
        <taxon>Eukaryota</taxon>
        <taxon>Metazoa</taxon>
        <taxon>Ecdysozoa</taxon>
        <taxon>Nematoda</taxon>
        <taxon>Chromadorea</taxon>
        <taxon>Rhabditida</taxon>
        <taxon>Tylenchina</taxon>
        <taxon>Panagrolaimomorpha</taxon>
        <taxon>Panagrolaimoidea</taxon>
        <taxon>Panagrolaimidae</taxon>
        <taxon>Panagrolaimus</taxon>
    </lineage>
</organism>
<sequence>MGKSRLKRKMAPIVIDDDNPSPKCSRIDEGTEFVEDLHFESAKLLVDLLTDKNLVFVEGSIGCGKTTLVKRVAKQLDLPVKIIHLSDQIDSKTFLGNYQCTEVPGEFIWEASEFSQAITEKCLILLEDLDCASPDLVSSLMLMVKSWGISVRNDGQFTAFHENMRIVATVRSENSHGESSELIRSNPLSIQLAKLTVDELKKIVECKFPKLVKISDKLLKIYADCCEKMNEDNLIDRELNTSDLIRVCKRINKLTDLNDNNRLFMEFAEVFVLSLSSTKKRFEVAAIIGGHLSIPDDRVNFYLYKKSADIEPGTSIVRFGRTVLPVKKGEHVDSLSTKNFGLTSDARLLMERIAISIENDEPILLTGETGVG</sequence>
<proteinExistence type="predicted"/>
<accession>A0AC34RK05</accession>
<protein>
    <submittedName>
        <fullName evidence="2">AAA+ ATPase domain-containing protein</fullName>
    </submittedName>
</protein>
<evidence type="ECO:0000313" key="1">
    <source>
        <dbReference type="Proteomes" id="UP000887576"/>
    </source>
</evidence>
<dbReference type="Proteomes" id="UP000887576">
    <property type="component" value="Unplaced"/>
</dbReference>
<evidence type="ECO:0000313" key="2">
    <source>
        <dbReference type="WBParaSite" id="JU765_v2.g7554.t1"/>
    </source>
</evidence>
<reference evidence="2" key="1">
    <citation type="submission" date="2022-11" db="UniProtKB">
        <authorList>
            <consortium name="WormBaseParasite"/>
        </authorList>
    </citation>
    <scope>IDENTIFICATION</scope>
</reference>
<name>A0AC34RK05_9BILA</name>
<dbReference type="WBParaSite" id="JU765_v2.g7554.t1">
    <property type="protein sequence ID" value="JU765_v2.g7554.t1"/>
    <property type="gene ID" value="JU765_v2.g7554"/>
</dbReference>